<evidence type="ECO:0000256" key="1">
    <source>
        <dbReference type="SAM" id="Phobius"/>
    </source>
</evidence>
<dbReference type="AlphaFoldDB" id="A0A5E4UIC5"/>
<accession>A0A5E4UIC5</accession>
<evidence type="ECO:0000313" key="3">
    <source>
        <dbReference type="Proteomes" id="UP000334380"/>
    </source>
</evidence>
<name>A0A5E4UIC5_9BURK</name>
<keyword evidence="1" id="KW-0472">Membrane</keyword>
<feature type="transmembrane region" description="Helical" evidence="1">
    <location>
        <begin position="185"/>
        <end position="204"/>
    </location>
</feature>
<dbReference type="EMBL" id="CABPRU010000003">
    <property type="protein sequence ID" value="VVD98584.1"/>
    <property type="molecule type" value="Genomic_DNA"/>
</dbReference>
<keyword evidence="1" id="KW-1133">Transmembrane helix</keyword>
<dbReference type="Proteomes" id="UP000334380">
    <property type="component" value="Unassembled WGS sequence"/>
</dbReference>
<feature type="transmembrane region" description="Helical" evidence="1">
    <location>
        <begin position="216"/>
        <end position="234"/>
    </location>
</feature>
<keyword evidence="3" id="KW-1185">Reference proteome</keyword>
<gene>
    <name evidence="2" type="primary">yebS</name>
    <name evidence="2" type="ORF">PTE31013_02020</name>
</gene>
<protein>
    <submittedName>
        <fullName evidence="2">Inner membrane protein YebS</fullName>
    </submittedName>
</protein>
<dbReference type="Pfam" id="PF04403">
    <property type="entry name" value="PqiA"/>
    <property type="match status" value="1"/>
</dbReference>
<feature type="transmembrane region" description="Helical" evidence="1">
    <location>
        <begin position="138"/>
        <end position="164"/>
    </location>
</feature>
<organism evidence="2 3">
    <name type="scientific">Pandoraea terrigena</name>
    <dbReference type="NCBI Taxonomy" id="2508292"/>
    <lineage>
        <taxon>Bacteria</taxon>
        <taxon>Pseudomonadati</taxon>
        <taxon>Pseudomonadota</taxon>
        <taxon>Betaproteobacteria</taxon>
        <taxon>Burkholderiales</taxon>
        <taxon>Burkholderiaceae</taxon>
        <taxon>Pandoraea</taxon>
    </lineage>
</organism>
<reference evidence="2 3" key="1">
    <citation type="submission" date="2019-08" db="EMBL/GenBank/DDBJ databases">
        <authorList>
            <person name="Peeters C."/>
        </authorList>
    </citation>
    <scope>NUCLEOTIDE SEQUENCE [LARGE SCALE GENOMIC DNA]</scope>
    <source>
        <strain evidence="2 3">LMG 31013</strain>
    </source>
</reference>
<dbReference type="InterPro" id="IPR007498">
    <property type="entry name" value="PqiA-like"/>
</dbReference>
<feature type="transmembrane region" description="Helical" evidence="1">
    <location>
        <begin position="93"/>
        <end position="113"/>
    </location>
</feature>
<keyword evidence="1" id="KW-0812">Transmembrane</keyword>
<evidence type="ECO:0000313" key="2">
    <source>
        <dbReference type="EMBL" id="VVD98584.1"/>
    </source>
</evidence>
<sequence length="262" mass="28871">MVFRDLAQTMPNAATQRKTQELPQQFGILSVTLLTVPPGMHTLPPEDDVTNLMACPNCDTLHRRTDVPPREAARCVRCHSVLYRAPDLRLSRVLALTLACLIVFAIANAFPIVEIEVQGIYTRTTLIGAAWALYREGMWLVALLVFTTTVLSPLSQLLALVHLIGPLSVGRRPYAVFHVMRAIEFCRPWGMIEVFMLGVLVSLVKLSSMASVLPGIALWAFGALTVLLAMVLSYDLRNLWLVIDHTSDANAASASPSRTVPR</sequence>
<proteinExistence type="predicted"/>